<dbReference type="PANTHER" id="PTHR16453">
    <property type="entry name" value="WD40 DOMAIN-CONTAINING PROTEIN MIO FAMILY MEMBER"/>
    <property type="match status" value="1"/>
</dbReference>
<dbReference type="AlphaFoldDB" id="A0A922MY38"/>
<dbReference type="InterPro" id="IPR037593">
    <property type="entry name" value="MIOS/Sea4"/>
</dbReference>
<accession>A0A922MY38</accession>
<protein>
    <submittedName>
        <fullName evidence="1">Uncharacterized protein</fullName>
    </submittedName>
</protein>
<dbReference type="GO" id="GO:0034198">
    <property type="term" value="P:cellular response to amino acid starvation"/>
    <property type="evidence" value="ECO:0007669"/>
    <property type="project" value="TreeGrafter"/>
</dbReference>
<evidence type="ECO:0000313" key="1">
    <source>
        <dbReference type="EMBL" id="KAH9644949.1"/>
    </source>
</evidence>
<dbReference type="PANTHER" id="PTHR16453:SF9">
    <property type="entry name" value="GATOR COMPLEX PROTEIN MIOS"/>
    <property type="match status" value="1"/>
</dbReference>
<dbReference type="EMBL" id="JACEFF010000060">
    <property type="protein sequence ID" value="KAH9644949.1"/>
    <property type="molecule type" value="Genomic_DNA"/>
</dbReference>
<dbReference type="GO" id="GO:1904263">
    <property type="term" value="P:positive regulation of TORC1 signaling"/>
    <property type="evidence" value="ECO:0007669"/>
    <property type="project" value="TreeGrafter"/>
</dbReference>
<dbReference type="Proteomes" id="UP000814243">
    <property type="component" value="Unassembled WGS sequence"/>
</dbReference>
<comment type="caution">
    <text evidence="1">The sequence shown here is derived from an EMBL/GenBank/DDBJ whole genome shotgun (WGS) entry which is preliminary data.</text>
</comment>
<sequence>MLRAPLATRGQVLYLLQNETEMRLEDRVAFACIFLPDSALHEYVRATSAELCGRGALGGVLLTGAGLDALPLLQRWLEATGDVQSVALVAARCFTPDLLRDPRTLNWLDRYDTYTRDTLLLWNLLLRKLRNRERSISYFKGYS</sequence>
<reference evidence="1" key="1">
    <citation type="journal article" date="2021" name="G3 (Bethesda)">
        <title>Genome and transcriptome analysis of the beet armyworm Spodoptera exigua reveals targets for pest control. .</title>
        <authorList>
            <person name="Simon S."/>
            <person name="Breeschoten T."/>
            <person name="Jansen H.J."/>
            <person name="Dirks R.P."/>
            <person name="Schranz M.E."/>
            <person name="Ros V.I.D."/>
        </authorList>
    </citation>
    <scope>NUCLEOTIDE SEQUENCE</scope>
    <source>
        <strain evidence="1">TB_SE_WUR_2020</strain>
    </source>
</reference>
<dbReference type="GO" id="GO:0005737">
    <property type="term" value="C:cytoplasm"/>
    <property type="evidence" value="ECO:0007669"/>
    <property type="project" value="TreeGrafter"/>
</dbReference>
<proteinExistence type="predicted"/>
<name>A0A922MY38_SPOEX</name>
<gene>
    <name evidence="1" type="ORF">HF086_010157</name>
</gene>
<evidence type="ECO:0000313" key="2">
    <source>
        <dbReference type="Proteomes" id="UP000814243"/>
    </source>
</evidence>
<organism evidence="1 2">
    <name type="scientific">Spodoptera exigua</name>
    <name type="common">Beet armyworm</name>
    <name type="synonym">Noctua fulgens</name>
    <dbReference type="NCBI Taxonomy" id="7107"/>
    <lineage>
        <taxon>Eukaryota</taxon>
        <taxon>Metazoa</taxon>
        <taxon>Ecdysozoa</taxon>
        <taxon>Arthropoda</taxon>
        <taxon>Hexapoda</taxon>
        <taxon>Insecta</taxon>
        <taxon>Pterygota</taxon>
        <taxon>Neoptera</taxon>
        <taxon>Endopterygota</taxon>
        <taxon>Lepidoptera</taxon>
        <taxon>Glossata</taxon>
        <taxon>Ditrysia</taxon>
        <taxon>Noctuoidea</taxon>
        <taxon>Noctuidae</taxon>
        <taxon>Amphipyrinae</taxon>
        <taxon>Spodoptera</taxon>
    </lineage>
</organism>